<keyword evidence="2" id="KW-1185">Reference proteome</keyword>
<gene>
    <name evidence="1" type="ORF">BV22DRAFT_1021218</name>
</gene>
<protein>
    <submittedName>
        <fullName evidence="1">Cytochrome P450</fullName>
    </submittedName>
</protein>
<sequence length="508" mass="56641">MTPLIALAFLVAVTLLARERKRCKGFPLPPGPPPLPVVGNVTGIDTEAPWLSYAKWGAVYGDLIYTRLFSQHIVVINSEKVAKALMEHRSHIYSGRPVFATTEPYGMCFNTVLLPYGPSWRLHRRLMHQALRPDAALTYRPAQLQKAHDLLLNLIASPENYLDHLHSGSTIMSTVYGYEPASGKDAFLVVIDKATQIISEDLRPEVAAIINTFPFLLRFPSWFPGMRMNGRAAEARRYAKDWVETTFQYTQQAMAAATFAPCMISDAMRKAEGNSDAGELTEAMKHIAATMFMAGAETTQSTLRVFILAMILYPEVQERAQALIDSIVGTDRLPNFDDRESLPYLDAILRETMRWRPVFPLCIPHATTEDDIYDGYLIPKAGSTIIPNIWAMAHDENKYPNSLEFVPERFIAADGTLTDDRIEYAFGFGRRGCVGKHMADASLWSSMTLMLAIFKFAKAKDANGNDIDIDGRMCTGVAIHPLPFPCSITPRSLEMNADRLAELIRASG</sequence>
<dbReference type="EMBL" id="MU266581">
    <property type="protein sequence ID" value="KAH7920419.1"/>
    <property type="molecule type" value="Genomic_DNA"/>
</dbReference>
<proteinExistence type="predicted"/>
<dbReference type="Proteomes" id="UP000790709">
    <property type="component" value="Unassembled WGS sequence"/>
</dbReference>
<name>A0ACB8B589_9AGAM</name>
<organism evidence="1 2">
    <name type="scientific">Leucogyrophana mollusca</name>
    <dbReference type="NCBI Taxonomy" id="85980"/>
    <lineage>
        <taxon>Eukaryota</taxon>
        <taxon>Fungi</taxon>
        <taxon>Dikarya</taxon>
        <taxon>Basidiomycota</taxon>
        <taxon>Agaricomycotina</taxon>
        <taxon>Agaricomycetes</taxon>
        <taxon>Agaricomycetidae</taxon>
        <taxon>Boletales</taxon>
        <taxon>Boletales incertae sedis</taxon>
        <taxon>Leucogyrophana</taxon>
    </lineage>
</organism>
<evidence type="ECO:0000313" key="2">
    <source>
        <dbReference type="Proteomes" id="UP000790709"/>
    </source>
</evidence>
<comment type="caution">
    <text evidence="1">The sequence shown here is derived from an EMBL/GenBank/DDBJ whole genome shotgun (WGS) entry which is preliminary data.</text>
</comment>
<evidence type="ECO:0000313" key="1">
    <source>
        <dbReference type="EMBL" id="KAH7920419.1"/>
    </source>
</evidence>
<reference evidence="1" key="1">
    <citation type="journal article" date="2021" name="New Phytol.">
        <title>Evolutionary innovations through gain and loss of genes in the ectomycorrhizal Boletales.</title>
        <authorList>
            <person name="Wu G."/>
            <person name="Miyauchi S."/>
            <person name="Morin E."/>
            <person name="Kuo A."/>
            <person name="Drula E."/>
            <person name="Varga T."/>
            <person name="Kohler A."/>
            <person name="Feng B."/>
            <person name="Cao Y."/>
            <person name="Lipzen A."/>
            <person name="Daum C."/>
            <person name="Hundley H."/>
            <person name="Pangilinan J."/>
            <person name="Johnson J."/>
            <person name="Barry K."/>
            <person name="LaButti K."/>
            <person name="Ng V."/>
            <person name="Ahrendt S."/>
            <person name="Min B."/>
            <person name="Choi I.G."/>
            <person name="Park H."/>
            <person name="Plett J.M."/>
            <person name="Magnuson J."/>
            <person name="Spatafora J.W."/>
            <person name="Nagy L.G."/>
            <person name="Henrissat B."/>
            <person name="Grigoriev I.V."/>
            <person name="Yang Z.L."/>
            <person name="Xu J."/>
            <person name="Martin F.M."/>
        </authorList>
    </citation>
    <scope>NUCLEOTIDE SEQUENCE</scope>
    <source>
        <strain evidence="1">KUC20120723A-06</strain>
    </source>
</reference>
<accession>A0ACB8B589</accession>